<sequence>METEYRNFRHDQTESSCPDIFLLHISTIQKKKKILLVYYLYFCISLHRIIIRYLRSNGKVRGKKV</sequence>
<accession>A0A415FDJ2</accession>
<keyword evidence="1" id="KW-0812">Transmembrane</keyword>
<protein>
    <submittedName>
        <fullName evidence="2">Uncharacterized protein</fullName>
    </submittedName>
</protein>
<organism evidence="2 3">
    <name type="scientific">Bacteroides xylanisolvens</name>
    <dbReference type="NCBI Taxonomy" id="371601"/>
    <lineage>
        <taxon>Bacteria</taxon>
        <taxon>Pseudomonadati</taxon>
        <taxon>Bacteroidota</taxon>
        <taxon>Bacteroidia</taxon>
        <taxon>Bacteroidales</taxon>
        <taxon>Bacteroidaceae</taxon>
        <taxon>Bacteroides</taxon>
    </lineage>
</organism>
<proteinExistence type="predicted"/>
<evidence type="ECO:0000313" key="2">
    <source>
        <dbReference type="EMBL" id="RHK18612.1"/>
    </source>
</evidence>
<reference evidence="2 3" key="1">
    <citation type="submission" date="2018-08" db="EMBL/GenBank/DDBJ databases">
        <title>A genome reference for cultivated species of the human gut microbiota.</title>
        <authorList>
            <person name="Zou Y."/>
            <person name="Xue W."/>
            <person name="Luo G."/>
        </authorList>
    </citation>
    <scope>NUCLEOTIDE SEQUENCE [LARGE SCALE GENOMIC DNA]</scope>
    <source>
        <strain evidence="2 3">AF46-11NS</strain>
    </source>
</reference>
<dbReference type="Proteomes" id="UP000285503">
    <property type="component" value="Unassembled WGS sequence"/>
</dbReference>
<dbReference type="EMBL" id="QRNE01000219">
    <property type="protein sequence ID" value="RHK18612.1"/>
    <property type="molecule type" value="Genomic_DNA"/>
</dbReference>
<keyword evidence="1" id="KW-0472">Membrane</keyword>
<comment type="caution">
    <text evidence="2">The sequence shown here is derived from an EMBL/GenBank/DDBJ whole genome shotgun (WGS) entry which is preliminary data.</text>
</comment>
<gene>
    <name evidence="2" type="ORF">DW075_23125</name>
</gene>
<evidence type="ECO:0000313" key="3">
    <source>
        <dbReference type="Proteomes" id="UP000285503"/>
    </source>
</evidence>
<keyword evidence="1" id="KW-1133">Transmembrane helix</keyword>
<name>A0A415FDJ2_9BACE</name>
<dbReference type="AlphaFoldDB" id="A0A415FDJ2"/>
<evidence type="ECO:0000256" key="1">
    <source>
        <dbReference type="SAM" id="Phobius"/>
    </source>
</evidence>
<feature type="transmembrane region" description="Helical" evidence="1">
    <location>
        <begin position="36"/>
        <end position="54"/>
    </location>
</feature>